<evidence type="ECO:0000256" key="6">
    <source>
        <dbReference type="ARBA" id="ARBA00023136"/>
    </source>
</evidence>
<feature type="transmembrane region" description="Helical" evidence="7">
    <location>
        <begin position="281"/>
        <end position="299"/>
    </location>
</feature>
<evidence type="ECO:0000256" key="5">
    <source>
        <dbReference type="ARBA" id="ARBA00022989"/>
    </source>
</evidence>
<feature type="transmembrane region" description="Helical" evidence="7">
    <location>
        <begin position="198"/>
        <end position="221"/>
    </location>
</feature>
<evidence type="ECO:0000256" key="1">
    <source>
        <dbReference type="ARBA" id="ARBA00004141"/>
    </source>
</evidence>
<gene>
    <name evidence="8" type="ORF">D8M04_06810</name>
</gene>
<feature type="transmembrane region" description="Helical" evidence="7">
    <location>
        <begin position="319"/>
        <end position="338"/>
    </location>
</feature>
<protein>
    <submittedName>
        <fullName evidence="8">NCS2 family permease</fullName>
    </submittedName>
</protein>
<evidence type="ECO:0000256" key="4">
    <source>
        <dbReference type="ARBA" id="ARBA00022692"/>
    </source>
</evidence>
<dbReference type="InterPro" id="IPR006043">
    <property type="entry name" value="NCS2"/>
</dbReference>
<feature type="transmembrane region" description="Helical" evidence="7">
    <location>
        <begin position="135"/>
        <end position="152"/>
    </location>
</feature>
<dbReference type="OrthoDB" id="9808458at2"/>
<dbReference type="GO" id="GO:0005886">
    <property type="term" value="C:plasma membrane"/>
    <property type="evidence" value="ECO:0007669"/>
    <property type="project" value="TreeGrafter"/>
</dbReference>
<sequence length="432" mass="45993">MFKERLNQLTGVYDKGSSLKREVLAGFISFFAIVYIIIVNSTILADAGIPVEAAVWATILMSVAGCFIVGFGANLPLILVPGMGVNAMFTYTFVHSMGLTWQEALGVVFISGIVFMVVAFTPLLQTLTKSIPSTLKDAISVGLGLFLALIGLEKSHIVVKGEHSIIALGDIASPEVIAFFLTFLIAIILFLRNVPGNFLLTIFIGTMIAWMFGLLDVSQIGNSSLSANDYAGVFIGMSFDGITNIAFWIAVFSLTMVLVFENIGLVNGQVMDAKQPEKYKAGVRAVSISAMFSGVFGSSPSVSTAEGAAGIAAGGRTGITSIVTGILFLLSFFFIPFINVIPGSAISPILIIVGALMVQNVRNINFQDLSDAIPAFLIMMMIPFSYSIADGIAIGFIAYPITKLAVGKANEVSKPLYIIAGLFLFHFLLQGV</sequence>
<dbReference type="RefSeq" id="WP_121522152.1">
    <property type="nucleotide sequence ID" value="NZ_RCHR01000002.1"/>
</dbReference>
<comment type="caution">
    <text evidence="8">The sequence shown here is derived from an EMBL/GenBank/DDBJ whole genome shotgun (WGS) entry which is preliminary data.</text>
</comment>
<feature type="transmembrane region" description="Helical" evidence="7">
    <location>
        <begin position="241"/>
        <end position="260"/>
    </location>
</feature>
<feature type="transmembrane region" description="Helical" evidence="7">
    <location>
        <begin position="53"/>
        <end position="71"/>
    </location>
</feature>
<dbReference type="AlphaFoldDB" id="A0A498DG32"/>
<dbReference type="InterPro" id="IPR045018">
    <property type="entry name" value="Azg-like"/>
</dbReference>
<dbReference type="EMBL" id="RCHR01000002">
    <property type="protein sequence ID" value="RLL46901.1"/>
    <property type="molecule type" value="Genomic_DNA"/>
</dbReference>
<comment type="similarity">
    <text evidence="2">Belongs to the nucleobase:cation symporter-2 (NCS2) (TC 2.A.40) family. Azg-like subfamily.</text>
</comment>
<keyword evidence="6 7" id="KW-0472">Membrane</keyword>
<evidence type="ECO:0000256" key="7">
    <source>
        <dbReference type="SAM" id="Phobius"/>
    </source>
</evidence>
<feature type="transmembrane region" description="Helical" evidence="7">
    <location>
        <begin position="78"/>
        <end position="98"/>
    </location>
</feature>
<feature type="transmembrane region" description="Helical" evidence="7">
    <location>
        <begin position="412"/>
        <end position="429"/>
    </location>
</feature>
<dbReference type="Proteomes" id="UP000270219">
    <property type="component" value="Unassembled WGS sequence"/>
</dbReference>
<keyword evidence="3" id="KW-0813">Transport</keyword>
<evidence type="ECO:0000256" key="2">
    <source>
        <dbReference type="ARBA" id="ARBA00005697"/>
    </source>
</evidence>
<keyword evidence="5 7" id="KW-1133">Transmembrane helix</keyword>
<evidence type="ECO:0000313" key="9">
    <source>
        <dbReference type="Proteomes" id="UP000270219"/>
    </source>
</evidence>
<feature type="transmembrane region" description="Helical" evidence="7">
    <location>
        <begin position="104"/>
        <end position="123"/>
    </location>
</feature>
<name>A0A498DG32_9BACI</name>
<keyword evidence="9" id="KW-1185">Reference proteome</keyword>
<comment type="subcellular location">
    <subcellularLocation>
        <location evidence="1">Membrane</location>
        <topology evidence="1">Multi-pass membrane protein</topology>
    </subcellularLocation>
</comment>
<feature type="transmembrane region" description="Helical" evidence="7">
    <location>
        <begin position="172"/>
        <end position="191"/>
    </location>
</feature>
<accession>A0A498DG32</accession>
<keyword evidence="4 7" id="KW-0812">Transmembrane</keyword>
<dbReference type="Pfam" id="PF00860">
    <property type="entry name" value="Xan_ur_permease"/>
    <property type="match status" value="1"/>
</dbReference>
<dbReference type="GO" id="GO:0005345">
    <property type="term" value="F:purine nucleobase transmembrane transporter activity"/>
    <property type="evidence" value="ECO:0007669"/>
    <property type="project" value="TreeGrafter"/>
</dbReference>
<dbReference type="PANTHER" id="PTHR43337">
    <property type="entry name" value="XANTHINE/URACIL PERMEASE C887.17-RELATED"/>
    <property type="match status" value="1"/>
</dbReference>
<feature type="transmembrane region" description="Helical" evidence="7">
    <location>
        <begin position="345"/>
        <end position="361"/>
    </location>
</feature>
<evidence type="ECO:0000256" key="3">
    <source>
        <dbReference type="ARBA" id="ARBA00022448"/>
    </source>
</evidence>
<feature type="transmembrane region" description="Helical" evidence="7">
    <location>
        <begin position="23"/>
        <end position="47"/>
    </location>
</feature>
<proteinExistence type="inferred from homology"/>
<feature type="transmembrane region" description="Helical" evidence="7">
    <location>
        <begin position="373"/>
        <end position="400"/>
    </location>
</feature>
<reference evidence="8 9" key="1">
    <citation type="submission" date="2018-10" db="EMBL/GenBank/DDBJ databases">
        <title>Oceanobacillus sp. YLB-02 draft genome.</title>
        <authorList>
            <person name="Yu L."/>
        </authorList>
    </citation>
    <scope>NUCLEOTIDE SEQUENCE [LARGE SCALE GENOMIC DNA]</scope>
    <source>
        <strain evidence="8 9">YLB-02</strain>
    </source>
</reference>
<evidence type="ECO:0000313" key="8">
    <source>
        <dbReference type="EMBL" id="RLL46901.1"/>
    </source>
</evidence>
<dbReference type="PANTHER" id="PTHR43337:SF2">
    <property type="entry name" value="XANTHINE_URACIL PERMEASE"/>
    <property type="match status" value="1"/>
</dbReference>
<organism evidence="8 9">
    <name type="scientific">Oceanobacillus piezotolerans</name>
    <dbReference type="NCBI Taxonomy" id="2448030"/>
    <lineage>
        <taxon>Bacteria</taxon>
        <taxon>Bacillati</taxon>
        <taxon>Bacillota</taxon>
        <taxon>Bacilli</taxon>
        <taxon>Bacillales</taxon>
        <taxon>Bacillaceae</taxon>
        <taxon>Oceanobacillus</taxon>
    </lineage>
</organism>